<dbReference type="GO" id="GO:0006412">
    <property type="term" value="P:translation"/>
    <property type="evidence" value="ECO:0007669"/>
    <property type="project" value="UniProtKB-UniRule"/>
</dbReference>
<proteinExistence type="inferred from homology"/>
<dbReference type="HAMAP" id="MF_01331_B">
    <property type="entry name" value="Ribosomal_uL22_B"/>
    <property type="match status" value="1"/>
</dbReference>
<evidence type="ECO:0000256" key="7">
    <source>
        <dbReference type="HAMAP-Rule" id="MF_01331"/>
    </source>
</evidence>
<dbReference type="InterPro" id="IPR047867">
    <property type="entry name" value="Ribosomal_uL22_bac/org-type"/>
</dbReference>
<sequence length="110" mass="12508">MTEVEASLKNLRVSPRKVRLVVKVLKDKKASEALDYLRFIYKKSSLPLSKLIKSAVANAKNNFNLDEKNLKIKDLIVEEGPTLKRFRAQPRGSAHPIKKRTCHIKVVLEG</sequence>
<dbReference type="SUPFAM" id="SSF54843">
    <property type="entry name" value="Ribosomal protein L22"/>
    <property type="match status" value="1"/>
</dbReference>
<dbReference type="GO" id="GO:0019843">
    <property type="term" value="F:rRNA binding"/>
    <property type="evidence" value="ECO:0007669"/>
    <property type="project" value="UniProtKB-UniRule"/>
</dbReference>
<dbReference type="NCBIfam" id="TIGR01044">
    <property type="entry name" value="rplV_bact"/>
    <property type="match status" value="1"/>
</dbReference>
<dbReference type="Proteomes" id="UP000177103">
    <property type="component" value="Unassembled WGS sequence"/>
</dbReference>
<evidence type="ECO:0000256" key="3">
    <source>
        <dbReference type="ARBA" id="ARBA00022884"/>
    </source>
</evidence>
<dbReference type="GO" id="GO:0003735">
    <property type="term" value="F:structural constituent of ribosome"/>
    <property type="evidence" value="ECO:0007669"/>
    <property type="project" value="InterPro"/>
</dbReference>
<dbReference type="PANTHER" id="PTHR13501:SF8">
    <property type="entry name" value="LARGE RIBOSOMAL SUBUNIT PROTEIN UL22M"/>
    <property type="match status" value="1"/>
</dbReference>
<evidence type="ECO:0000256" key="4">
    <source>
        <dbReference type="ARBA" id="ARBA00022980"/>
    </source>
</evidence>
<accession>A0A1G1W890</accession>
<evidence type="ECO:0000256" key="6">
    <source>
        <dbReference type="ARBA" id="ARBA00035207"/>
    </source>
</evidence>
<evidence type="ECO:0000256" key="5">
    <source>
        <dbReference type="ARBA" id="ARBA00023274"/>
    </source>
</evidence>
<evidence type="ECO:0000256" key="8">
    <source>
        <dbReference type="RuleBase" id="RU004005"/>
    </source>
</evidence>
<keyword evidence="5 7" id="KW-0687">Ribonucleoprotein</keyword>
<comment type="subunit">
    <text evidence="7 9">Part of the 50S ribosomal subunit.</text>
</comment>
<dbReference type="InterPro" id="IPR001063">
    <property type="entry name" value="Ribosomal_uL22"/>
</dbReference>
<gene>
    <name evidence="7" type="primary">rplV</name>
    <name evidence="11" type="ORF">A2Y57_04640</name>
</gene>
<comment type="function">
    <text evidence="7">The globular domain of the protein is located near the polypeptide exit tunnel on the outside of the subunit, while an extended beta-hairpin is found that lines the wall of the exit tunnel in the center of the 70S ribosome.</text>
</comment>
<reference evidence="11 12" key="1">
    <citation type="journal article" date="2016" name="Nat. Commun.">
        <title>Thousands of microbial genomes shed light on interconnected biogeochemical processes in an aquifer system.</title>
        <authorList>
            <person name="Anantharaman K."/>
            <person name="Brown C.T."/>
            <person name="Hug L.A."/>
            <person name="Sharon I."/>
            <person name="Castelle C.J."/>
            <person name="Probst A.J."/>
            <person name="Thomas B.C."/>
            <person name="Singh A."/>
            <person name="Wilkins M.J."/>
            <person name="Karaoz U."/>
            <person name="Brodie E.L."/>
            <person name="Williams K.H."/>
            <person name="Hubbard S.S."/>
            <person name="Banfield J.F."/>
        </authorList>
    </citation>
    <scope>NUCLEOTIDE SEQUENCE [LARGE SCALE GENOMIC DNA]</scope>
</reference>
<dbReference type="InterPro" id="IPR005727">
    <property type="entry name" value="Ribosomal_uL22_bac/chlpt-type"/>
</dbReference>
<evidence type="ECO:0000256" key="9">
    <source>
        <dbReference type="RuleBase" id="RU004006"/>
    </source>
</evidence>
<dbReference type="GO" id="GO:0022625">
    <property type="term" value="C:cytosolic large ribosomal subunit"/>
    <property type="evidence" value="ECO:0007669"/>
    <property type="project" value="TreeGrafter"/>
</dbReference>
<evidence type="ECO:0000313" key="12">
    <source>
        <dbReference type="Proteomes" id="UP000177103"/>
    </source>
</evidence>
<keyword evidence="3 7" id="KW-0694">RNA-binding</keyword>
<evidence type="ECO:0000256" key="1">
    <source>
        <dbReference type="ARBA" id="ARBA00009451"/>
    </source>
</evidence>
<name>A0A1G1W890_9BACT</name>
<comment type="function">
    <text evidence="7 10">This protein binds specifically to 23S rRNA; its binding is stimulated by other ribosomal proteins, e.g., L4, L17, and L20. It is important during the early stages of 50S assembly. It makes multiple contacts with different domains of the 23S rRNA in the assembled 50S subunit and ribosome.</text>
</comment>
<keyword evidence="4 7" id="KW-0689">Ribosomal protein</keyword>
<dbReference type="InterPro" id="IPR036394">
    <property type="entry name" value="Ribosomal_uL22_sf"/>
</dbReference>
<dbReference type="AlphaFoldDB" id="A0A1G1W890"/>
<comment type="caution">
    <text evidence="11">The sequence shown here is derived from an EMBL/GenBank/DDBJ whole genome shotgun (WGS) entry which is preliminary data.</text>
</comment>
<dbReference type="Pfam" id="PF00237">
    <property type="entry name" value="Ribosomal_L22"/>
    <property type="match status" value="1"/>
</dbReference>
<evidence type="ECO:0000313" key="11">
    <source>
        <dbReference type="EMBL" id="OGY23780.1"/>
    </source>
</evidence>
<comment type="similarity">
    <text evidence="1 7 8">Belongs to the universal ribosomal protein uL22 family.</text>
</comment>
<dbReference type="EMBL" id="MHCQ01000039">
    <property type="protein sequence ID" value="OGY23780.1"/>
    <property type="molecule type" value="Genomic_DNA"/>
</dbReference>
<evidence type="ECO:0000256" key="2">
    <source>
        <dbReference type="ARBA" id="ARBA00022730"/>
    </source>
</evidence>
<dbReference type="PANTHER" id="PTHR13501">
    <property type="entry name" value="CHLOROPLAST 50S RIBOSOMAL PROTEIN L22-RELATED"/>
    <property type="match status" value="1"/>
</dbReference>
<dbReference type="Gene3D" id="3.90.470.10">
    <property type="entry name" value="Ribosomal protein L22/L17"/>
    <property type="match status" value="1"/>
</dbReference>
<organism evidence="11 12">
    <name type="scientific">Candidatus Woykebacteria bacterium RBG_13_40_7b</name>
    <dbReference type="NCBI Taxonomy" id="1802594"/>
    <lineage>
        <taxon>Bacteria</taxon>
        <taxon>Candidatus Woykeibacteriota</taxon>
    </lineage>
</organism>
<protein>
    <recommendedName>
        <fullName evidence="6 7">Large ribosomal subunit protein uL22</fullName>
    </recommendedName>
</protein>
<evidence type="ECO:0000256" key="10">
    <source>
        <dbReference type="RuleBase" id="RU004008"/>
    </source>
</evidence>
<keyword evidence="2 7" id="KW-0699">rRNA-binding</keyword>